<name>A0A644Y1N4_9ZZZZ</name>
<dbReference type="SUPFAM" id="SSF54980">
    <property type="entry name" value="EF-G C-terminal domain-like"/>
    <property type="match status" value="2"/>
</dbReference>
<dbReference type="InterPro" id="IPR041095">
    <property type="entry name" value="EFG_II"/>
</dbReference>
<dbReference type="SMART" id="SM00889">
    <property type="entry name" value="EFG_IV"/>
    <property type="match status" value="1"/>
</dbReference>
<dbReference type="InterPro" id="IPR047872">
    <property type="entry name" value="EFG_IV"/>
</dbReference>
<dbReference type="InterPro" id="IPR000640">
    <property type="entry name" value="EFG_V-like"/>
</dbReference>
<proteinExistence type="predicted"/>
<dbReference type="GO" id="GO:0005525">
    <property type="term" value="F:GTP binding"/>
    <property type="evidence" value="ECO:0007669"/>
    <property type="project" value="UniProtKB-KW"/>
</dbReference>
<dbReference type="PANTHER" id="PTHR43261:SF6">
    <property type="entry name" value="ELONGATION FACTOR G-LIKE PROTEIN"/>
    <property type="match status" value="1"/>
</dbReference>
<sequence>MTAKDIRNICLLGHGGNGKTSLVESMLYLTGGTDRLGKVTDGNTTCDYDPEEIKRKISISLSIAPIEFKGVKINVIDTPGYFDFSGEVLEALRVADAGIIVCSAKGGISVGTEKAWKYLQERNMPRAIYISKTDEEGGDFNGAWESLREKFGRAVCPTMMPMWDENKKIGALIDVIYKKAYELKPNGRREEVPIPADKMEVVENFYQQLCESVAETSEEKMEKFFNGDPFTQEELLEGLHAGVRDLILCPVMCGSAFTGIGTQTVLDTCVKLFPNPVEIPNRKGTDADGQPVEIELTEDGNPYAFVFKTTSDQYGRFSYFKVISGKVTADMTLTNARTGEAMKLGHLYTMKGKKAVEVKEVCCGDIAAAAKMDKLKTGDTLCSAKSVVNLTGIPFPRPCYAQAIAPKTRGQDDKVAGGLAKLGEEDLTFSLANNAETHQLVLSGTGDIQLDVLKSKLQSRFGVEAVFSPVRVAYREKIRKKVKVQGRHKKQSGGHGQFGDVWIEFEPQFESENMIFAENVFGGSVPKNFFPAVEKGLRESCVHGPLAGYPVVFLKATLVDGSYHPVDSSEMAFKTAANLAFKAGLEQANPVLLEPIGELHVYVPDNFTGDVMGDLNKRRGRVMGTNPIADGETEIVAEVPMGEMGTYAIDLRSMTQSRARYTFDFARYEDCPPAAQEKAIAEAKALAAEE</sequence>
<dbReference type="FunFam" id="3.30.230.10:FF:000003">
    <property type="entry name" value="Elongation factor G"/>
    <property type="match status" value="1"/>
</dbReference>
<keyword evidence="4" id="KW-0251">Elongation factor</keyword>
<dbReference type="PROSITE" id="PS51722">
    <property type="entry name" value="G_TR_2"/>
    <property type="match status" value="1"/>
</dbReference>
<feature type="domain" description="Tr-type G" evidence="3">
    <location>
        <begin position="4"/>
        <end position="277"/>
    </location>
</feature>
<evidence type="ECO:0000259" key="3">
    <source>
        <dbReference type="PROSITE" id="PS51722"/>
    </source>
</evidence>
<dbReference type="GO" id="GO:0003924">
    <property type="term" value="F:GTPase activity"/>
    <property type="evidence" value="ECO:0007669"/>
    <property type="project" value="InterPro"/>
</dbReference>
<dbReference type="InterPro" id="IPR020568">
    <property type="entry name" value="Ribosomal_Su5_D2-typ_SF"/>
</dbReference>
<dbReference type="InterPro" id="IPR005517">
    <property type="entry name" value="Transl_elong_EFG/EF2_IV"/>
</dbReference>
<dbReference type="AlphaFoldDB" id="A0A644Y1N4"/>
<dbReference type="CDD" id="cd04170">
    <property type="entry name" value="EF-G_bact"/>
    <property type="match status" value="1"/>
</dbReference>
<organism evidence="4">
    <name type="scientific">bioreactor metagenome</name>
    <dbReference type="NCBI Taxonomy" id="1076179"/>
    <lineage>
        <taxon>unclassified sequences</taxon>
        <taxon>metagenomes</taxon>
        <taxon>ecological metagenomes</taxon>
    </lineage>
</organism>
<evidence type="ECO:0000313" key="4">
    <source>
        <dbReference type="EMBL" id="MPM22259.1"/>
    </source>
</evidence>
<dbReference type="Gene3D" id="3.30.70.870">
    <property type="entry name" value="Elongation Factor G (Translational Gtpase), domain 3"/>
    <property type="match status" value="1"/>
</dbReference>
<accession>A0A644Y1N4</accession>
<keyword evidence="1" id="KW-0547">Nucleotide-binding</keyword>
<dbReference type="InterPro" id="IPR009000">
    <property type="entry name" value="Transl_B-barrel_sf"/>
</dbReference>
<dbReference type="InterPro" id="IPR035649">
    <property type="entry name" value="EFG_V"/>
</dbReference>
<dbReference type="Pfam" id="PF00009">
    <property type="entry name" value="GTP_EFTU"/>
    <property type="match status" value="1"/>
</dbReference>
<dbReference type="Pfam" id="PF14492">
    <property type="entry name" value="EFG_III"/>
    <property type="match status" value="1"/>
</dbReference>
<dbReference type="SUPFAM" id="SSF54211">
    <property type="entry name" value="Ribosomal protein S5 domain 2-like"/>
    <property type="match status" value="1"/>
</dbReference>
<dbReference type="PANTHER" id="PTHR43261">
    <property type="entry name" value="TRANSLATION ELONGATION FACTOR G-RELATED"/>
    <property type="match status" value="1"/>
</dbReference>
<evidence type="ECO:0000256" key="2">
    <source>
        <dbReference type="ARBA" id="ARBA00023134"/>
    </source>
</evidence>
<dbReference type="InterPro" id="IPR053905">
    <property type="entry name" value="EF-G-like_DII"/>
</dbReference>
<dbReference type="Gene3D" id="2.40.30.10">
    <property type="entry name" value="Translation factors"/>
    <property type="match status" value="1"/>
</dbReference>
<dbReference type="SUPFAM" id="SSF50447">
    <property type="entry name" value="Translation proteins"/>
    <property type="match status" value="1"/>
</dbReference>
<dbReference type="Pfam" id="PF03764">
    <property type="entry name" value="EFG_IV"/>
    <property type="match status" value="1"/>
</dbReference>
<dbReference type="Gene3D" id="3.30.70.240">
    <property type="match status" value="1"/>
</dbReference>
<dbReference type="CDD" id="cd01434">
    <property type="entry name" value="EFG_mtEFG1_IV"/>
    <property type="match status" value="1"/>
</dbReference>
<comment type="caution">
    <text evidence="4">The sequence shown here is derived from an EMBL/GenBank/DDBJ whole genome shotgun (WGS) entry which is preliminary data.</text>
</comment>
<dbReference type="InterPro" id="IPR005225">
    <property type="entry name" value="Small_GTP-bd"/>
</dbReference>
<dbReference type="GO" id="GO:0003746">
    <property type="term" value="F:translation elongation factor activity"/>
    <property type="evidence" value="ECO:0007669"/>
    <property type="project" value="UniProtKB-KW"/>
</dbReference>
<dbReference type="InterPro" id="IPR000795">
    <property type="entry name" value="T_Tr_GTP-bd_dom"/>
</dbReference>
<dbReference type="InterPro" id="IPR035647">
    <property type="entry name" value="EFG_III/V"/>
</dbReference>
<dbReference type="InterPro" id="IPR027417">
    <property type="entry name" value="P-loop_NTPase"/>
</dbReference>
<dbReference type="Gene3D" id="3.30.230.10">
    <property type="match status" value="1"/>
</dbReference>
<dbReference type="GO" id="GO:0032790">
    <property type="term" value="P:ribosome disassembly"/>
    <property type="evidence" value="ECO:0007669"/>
    <property type="project" value="TreeGrafter"/>
</dbReference>
<dbReference type="EMBL" id="VSSQ01003769">
    <property type="protein sequence ID" value="MPM22259.1"/>
    <property type="molecule type" value="Genomic_DNA"/>
</dbReference>
<dbReference type="Pfam" id="PF00679">
    <property type="entry name" value="EFG_C"/>
    <property type="match status" value="1"/>
</dbReference>
<reference evidence="4" key="1">
    <citation type="submission" date="2019-08" db="EMBL/GenBank/DDBJ databases">
        <authorList>
            <person name="Kucharzyk K."/>
            <person name="Murdoch R.W."/>
            <person name="Higgins S."/>
            <person name="Loffler F."/>
        </authorList>
    </citation>
    <scope>NUCLEOTIDE SEQUENCE</scope>
</reference>
<dbReference type="InterPro" id="IPR014721">
    <property type="entry name" value="Ribsml_uS5_D2-typ_fold_subgr"/>
</dbReference>
<dbReference type="CDD" id="cd03713">
    <property type="entry name" value="EFG_mtEFG_C"/>
    <property type="match status" value="1"/>
</dbReference>
<dbReference type="NCBIfam" id="TIGR00231">
    <property type="entry name" value="small_GTP"/>
    <property type="match status" value="1"/>
</dbReference>
<dbReference type="NCBIfam" id="NF009379">
    <property type="entry name" value="PRK12740.1-3"/>
    <property type="match status" value="1"/>
</dbReference>
<dbReference type="FunFam" id="3.30.70.240:FF:000001">
    <property type="entry name" value="Elongation factor G"/>
    <property type="match status" value="1"/>
</dbReference>
<dbReference type="SMART" id="SM00838">
    <property type="entry name" value="EFG_C"/>
    <property type="match status" value="1"/>
</dbReference>
<dbReference type="NCBIfam" id="NF009381">
    <property type="entry name" value="PRK12740.1-5"/>
    <property type="match status" value="1"/>
</dbReference>
<keyword evidence="4" id="KW-0648">Protein biosynthesis</keyword>
<dbReference type="Gene3D" id="3.40.50.300">
    <property type="entry name" value="P-loop containing nucleotide triphosphate hydrolases"/>
    <property type="match status" value="1"/>
</dbReference>
<gene>
    <name evidence="4" type="primary">fus_3</name>
    <name evidence="4" type="ORF">SDC9_68710</name>
</gene>
<evidence type="ECO:0000256" key="1">
    <source>
        <dbReference type="ARBA" id="ARBA00022741"/>
    </source>
</evidence>
<dbReference type="Pfam" id="PF22042">
    <property type="entry name" value="EF-G_D2"/>
    <property type="match status" value="1"/>
</dbReference>
<dbReference type="SUPFAM" id="SSF52540">
    <property type="entry name" value="P-loop containing nucleoside triphosphate hydrolases"/>
    <property type="match status" value="1"/>
</dbReference>
<keyword evidence="2" id="KW-0342">GTP-binding</keyword>
<protein>
    <submittedName>
        <fullName evidence="4">Elongation factor G</fullName>
    </submittedName>
</protein>